<dbReference type="RefSeq" id="YP_010781749.1">
    <property type="nucleotide sequence ID" value="NC_075039.1"/>
</dbReference>
<name>A0A6N1NU64_9VIRU</name>
<proteinExistence type="predicted"/>
<organism evidence="1">
    <name type="scientific">Tupanvirus soda lake</name>
    <dbReference type="NCBI Taxonomy" id="2126985"/>
    <lineage>
        <taxon>Viruses</taxon>
        <taxon>Varidnaviria</taxon>
        <taxon>Bamfordvirae</taxon>
        <taxon>Nucleocytoviricota</taxon>
        <taxon>Megaviricetes</taxon>
        <taxon>Imitervirales</taxon>
        <taxon>Mimiviridae</taxon>
        <taxon>Megamimivirinae</taxon>
        <taxon>Tupanvirus</taxon>
        <taxon>Tupanvirus salinum</taxon>
    </lineage>
</organism>
<sequence>MEQTITSIYSFINKFNNLSTEQKNFIYDHCDFPFSDKNPCGADTDLCVSLRELLHNKKISLELFSTIPYIRYTSEHILQRVNQLLTCLDNPAYDVLDGNTN</sequence>
<reference evidence="1" key="1">
    <citation type="submission" date="2017-01" db="EMBL/GenBank/DDBJ databases">
        <authorList>
            <person name="Assis F.L."/>
            <person name="Abrahao J.S."/>
            <person name="Silva L."/>
            <person name="Khalil J.B."/>
            <person name="Rodrigues R."/>
            <person name="Silva L.S."/>
            <person name="Arantes T."/>
            <person name="Boratto P."/>
            <person name="Andrade M."/>
            <person name="Kroon E.G."/>
            <person name="Ribeiro B."/>
            <person name="Bergier I."/>
            <person name="Seligmann H."/>
            <person name="Ghigo E."/>
            <person name="Colson P."/>
            <person name="Levasseur A."/>
            <person name="Raoult D."/>
            <person name="Scola B.L."/>
        </authorList>
    </citation>
    <scope>NUCLEOTIDE SEQUENCE</scope>
    <source>
        <strain evidence="1">Soda lake</strain>
    </source>
</reference>
<accession>A0A6N1NU64</accession>
<dbReference type="EMBL" id="KY523104">
    <property type="protein sequence ID" value="QKU35096.1"/>
    <property type="molecule type" value="Genomic_DNA"/>
</dbReference>
<protein>
    <submittedName>
        <fullName evidence="1">Putative orfan</fullName>
    </submittedName>
</protein>
<dbReference type="KEGG" id="vg:80518513"/>
<dbReference type="GeneID" id="80518513"/>
<reference evidence="1" key="2">
    <citation type="journal article" date="2018" name="Nat. Commun.">
        <title>Tailed giant Tupanvirus possesses the most complete translational apparatus of the known virosphere.</title>
        <authorList>
            <person name="Abrahao J."/>
            <person name="Silva L."/>
            <person name="Silva L.S."/>
            <person name="Khalil J.Y.B."/>
            <person name="Rodrigues R."/>
            <person name="Arantes T."/>
            <person name="Assis F."/>
            <person name="Boratto P."/>
            <person name="Andrade M."/>
            <person name="Kroon E.G."/>
            <person name="Ribeiro B."/>
            <person name="Bergier I."/>
            <person name="Seligmann H."/>
            <person name="Ghigo E."/>
            <person name="Colson P."/>
            <person name="Levasseur A."/>
            <person name="Kroemer G."/>
            <person name="Raoult D."/>
            <person name="La Scola B."/>
        </authorList>
    </citation>
    <scope>NUCLEOTIDE SEQUENCE [LARGE SCALE GENOMIC DNA]</scope>
    <source>
        <strain evidence="1">Soda lake</strain>
    </source>
</reference>
<evidence type="ECO:0000313" key="1">
    <source>
        <dbReference type="EMBL" id="QKU35096.1"/>
    </source>
</evidence>